<dbReference type="PROSITE" id="PS50853">
    <property type="entry name" value="FN3"/>
    <property type="match status" value="2"/>
</dbReference>
<dbReference type="InterPro" id="IPR036116">
    <property type="entry name" value="FN3_sf"/>
</dbReference>
<keyword evidence="2" id="KW-0732">Signal</keyword>
<dbReference type="InterPro" id="IPR013783">
    <property type="entry name" value="Ig-like_fold"/>
</dbReference>
<sequence length="529" mass="57778">MMARLVVAGFILLLPFVSLAADTSEFIISVLGGDDSEAPSTPTLLSVDPVATSQIDVTWSVSTDNLQLEGYVLFRDGVSIATTTLTTYMDTGLASETLYEYEVYAYDSFGNISSTSNAMATTTLAPPVVPPAATSTDTTNPPSATMVFRLVDLNIVTARNSALLQFETSLPSRFALRWGRTSSYDDGFVINDTYQRTHRTIINELEPGTNYLFELVGYSPSGREVVLKRGDFTTTYETANTPANVRNLAVQVVDTTATLSWQMPTELNDSQVRIVRSHLGYPSDPYDGAVVYVGAGTSFVDTGALRQYETQYYTVFVIAADGSVSSGAVVAARKVPLTTPGTGPGTTTATGSLPSLPDIEIGSTTSAFGFSSEDIKLLQGNKEFTFKDADINLLSSEVFTIRIPYGALPDNLKSIIVTLLDPADGSRSYSFLLRINKDRTAYEATIAPLKVEGVTRLQVEIFDYERKLVGRYQQLLTFVHPEMAPEVIFPDKIIMAMGSFFSGAWLIFLAFLLILFLLYRRSKQTEDKL</sequence>
<evidence type="ECO:0000256" key="2">
    <source>
        <dbReference type="SAM" id="SignalP"/>
    </source>
</evidence>
<dbReference type="CDD" id="cd00063">
    <property type="entry name" value="FN3"/>
    <property type="match status" value="1"/>
</dbReference>
<gene>
    <name evidence="4" type="ORF">A3G90_04680</name>
</gene>
<keyword evidence="1" id="KW-0472">Membrane</keyword>
<dbReference type="GO" id="GO:0016020">
    <property type="term" value="C:membrane"/>
    <property type="evidence" value="ECO:0007669"/>
    <property type="project" value="UniProtKB-SubCell"/>
</dbReference>
<comment type="caution">
    <text evidence="4">The sequence shown here is derived from an EMBL/GenBank/DDBJ whole genome shotgun (WGS) entry which is preliminary data.</text>
</comment>
<dbReference type="EMBL" id="MFMM01000001">
    <property type="protein sequence ID" value="OGG85318.1"/>
    <property type="molecule type" value="Genomic_DNA"/>
</dbReference>
<keyword evidence="1" id="KW-1133">Transmembrane helix</keyword>
<dbReference type="PANTHER" id="PTHR46957:SF3">
    <property type="entry name" value="CYTOKINE RECEPTOR"/>
    <property type="match status" value="1"/>
</dbReference>
<accession>A0A1F6FHH0</accession>
<keyword evidence="1" id="KW-0812">Transmembrane</keyword>
<evidence type="ECO:0000259" key="3">
    <source>
        <dbReference type="PROSITE" id="PS50853"/>
    </source>
</evidence>
<feature type="domain" description="Fibronectin type-III" evidence="3">
    <location>
        <begin position="141"/>
        <end position="244"/>
    </location>
</feature>
<dbReference type="PANTHER" id="PTHR46957">
    <property type="entry name" value="CYTOKINE RECEPTOR"/>
    <property type="match status" value="1"/>
</dbReference>
<dbReference type="SUPFAM" id="SSF49265">
    <property type="entry name" value="Fibronectin type III"/>
    <property type="match status" value="2"/>
</dbReference>
<organism evidence="4 5">
    <name type="scientific">Candidatus Kaiserbacteria bacterium RIFCSPLOWO2_12_FULL_45_26</name>
    <dbReference type="NCBI Taxonomy" id="1798525"/>
    <lineage>
        <taxon>Bacteria</taxon>
        <taxon>Candidatus Kaiseribacteriota</taxon>
    </lineage>
</organism>
<protein>
    <recommendedName>
        <fullName evidence="3">Fibronectin type-III domain-containing protein</fullName>
    </recommendedName>
</protein>
<dbReference type="AlphaFoldDB" id="A0A1F6FHH0"/>
<feature type="signal peptide" evidence="2">
    <location>
        <begin position="1"/>
        <end position="20"/>
    </location>
</feature>
<dbReference type="InterPro" id="IPR003961">
    <property type="entry name" value="FN3_dom"/>
</dbReference>
<reference evidence="4 5" key="1">
    <citation type="journal article" date="2016" name="Nat. Commun.">
        <title>Thousands of microbial genomes shed light on interconnected biogeochemical processes in an aquifer system.</title>
        <authorList>
            <person name="Anantharaman K."/>
            <person name="Brown C.T."/>
            <person name="Hug L.A."/>
            <person name="Sharon I."/>
            <person name="Castelle C.J."/>
            <person name="Probst A.J."/>
            <person name="Thomas B.C."/>
            <person name="Singh A."/>
            <person name="Wilkins M.J."/>
            <person name="Karaoz U."/>
            <person name="Brodie E.L."/>
            <person name="Williams K.H."/>
            <person name="Hubbard S.S."/>
            <person name="Banfield J.F."/>
        </authorList>
    </citation>
    <scope>NUCLEOTIDE SEQUENCE [LARGE SCALE GENOMIC DNA]</scope>
</reference>
<name>A0A1F6FHH0_9BACT</name>
<feature type="domain" description="Fibronectin type-III" evidence="3">
    <location>
        <begin position="38"/>
        <end position="127"/>
    </location>
</feature>
<feature type="transmembrane region" description="Helical" evidence="1">
    <location>
        <begin position="493"/>
        <end position="519"/>
    </location>
</feature>
<dbReference type="Gene3D" id="2.60.40.10">
    <property type="entry name" value="Immunoglobulins"/>
    <property type="match status" value="1"/>
</dbReference>
<dbReference type="STRING" id="1798525.A3G90_04680"/>
<proteinExistence type="predicted"/>
<evidence type="ECO:0000313" key="4">
    <source>
        <dbReference type="EMBL" id="OGG85318.1"/>
    </source>
</evidence>
<dbReference type="SMART" id="SM00060">
    <property type="entry name" value="FN3"/>
    <property type="match status" value="3"/>
</dbReference>
<feature type="chain" id="PRO_5009524368" description="Fibronectin type-III domain-containing protein" evidence="2">
    <location>
        <begin position="21"/>
        <end position="529"/>
    </location>
</feature>
<evidence type="ECO:0000256" key="1">
    <source>
        <dbReference type="SAM" id="Phobius"/>
    </source>
</evidence>
<dbReference type="Proteomes" id="UP000177325">
    <property type="component" value="Unassembled WGS sequence"/>
</dbReference>
<dbReference type="InterPro" id="IPR050713">
    <property type="entry name" value="RTP_Phos/Ushers"/>
</dbReference>
<evidence type="ECO:0000313" key="5">
    <source>
        <dbReference type="Proteomes" id="UP000177325"/>
    </source>
</evidence>